<comment type="caution">
    <text evidence="4">The sequence shown here is derived from an EMBL/GenBank/DDBJ whole genome shotgun (WGS) entry which is preliminary data.</text>
</comment>
<proteinExistence type="predicted"/>
<dbReference type="Pfam" id="PF10096">
    <property type="entry name" value="DUF2334"/>
    <property type="match status" value="1"/>
</dbReference>
<dbReference type="InterPro" id="IPR012854">
    <property type="entry name" value="Cu_amine_oxidase-like_N"/>
</dbReference>
<feature type="region of interest" description="Disordered" evidence="1">
    <location>
        <begin position="191"/>
        <end position="211"/>
    </location>
</feature>
<feature type="signal peptide" evidence="2">
    <location>
        <begin position="1"/>
        <end position="22"/>
    </location>
</feature>
<dbReference type="SUPFAM" id="SSF88713">
    <property type="entry name" value="Glycoside hydrolase/deacetylase"/>
    <property type="match status" value="1"/>
</dbReference>
<dbReference type="Gene3D" id="3.20.20.370">
    <property type="entry name" value="Glycoside hydrolase/deacetylase"/>
    <property type="match status" value="1"/>
</dbReference>
<feature type="domain" description="Copper amine oxidase-like N-terminal" evidence="3">
    <location>
        <begin position="77"/>
        <end position="179"/>
    </location>
</feature>
<dbReference type="InterPro" id="IPR011330">
    <property type="entry name" value="Glyco_hydro/deAcase_b/a-brl"/>
</dbReference>
<dbReference type="InterPro" id="IPR018763">
    <property type="entry name" value="DUF2334"/>
</dbReference>
<name>A0ABU1EIL2_9CLOT</name>
<evidence type="ECO:0000259" key="3">
    <source>
        <dbReference type="Pfam" id="PF07833"/>
    </source>
</evidence>
<reference evidence="4 5" key="1">
    <citation type="submission" date="2023-09" db="EMBL/GenBank/DDBJ databases">
        <authorList>
            <person name="Zhai L."/>
        </authorList>
    </citation>
    <scope>NUCLEOTIDE SEQUENCE [LARGE SCALE GENOMIC DNA]</scope>
    <source>
        <strain evidence="4 5">5 N-1</strain>
    </source>
</reference>
<evidence type="ECO:0000256" key="1">
    <source>
        <dbReference type="SAM" id="MobiDB-lite"/>
    </source>
</evidence>
<gene>
    <name evidence="4" type="ORF">RGC78_12265</name>
</gene>
<evidence type="ECO:0000313" key="4">
    <source>
        <dbReference type="EMBL" id="MDR5588241.1"/>
    </source>
</evidence>
<dbReference type="Proteomes" id="UP001256646">
    <property type="component" value="Unassembled WGS sequence"/>
</dbReference>
<feature type="chain" id="PRO_5046628444" evidence="2">
    <location>
        <begin position="23"/>
        <end position="484"/>
    </location>
</feature>
<feature type="compositionally biased region" description="Low complexity" evidence="1">
    <location>
        <begin position="191"/>
        <end position="206"/>
    </location>
</feature>
<evidence type="ECO:0000313" key="5">
    <source>
        <dbReference type="Proteomes" id="UP001256646"/>
    </source>
</evidence>
<keyword evidence="5" id="KW-1185">Reference proteome</keyword>
<dbReference type="PROSITE" id="PS51257">
    <property type="entry name" value="PROKAR_LIPOPROTEIN"/>
    <property type="match status" value="1"/>
</dbReference>
<sequence>MTKRFYTYLLLLFMFIFLTACNNTDETKSSSSIDNDISSNDENLNFDKLFKKGYELSNDYSTFKDFDMNKDEAKLKIDGKNLNFTLPIYLDKNRYYLPLNEIAYNLNGKGLKNEDILSLKINDLIYSINLSNNTVKCPNKEFKLKKDLLNSENIYYICFSDFSNMLDLYTRWDKDNKIINCKINSSENIKNANNEVNNNNNDNSKNTSDYTDIDNENTQIGLIRFEDICLTSQSYDKNYFENLRVIGTYMNEKNIPYHIAWIPRYKNPNFKIDNNPLTKNNFEIAEMVYTLDYLKNNNAVIGLHGYTHQFGHHESAAGFEFGKFEPSPVVFREKIEKAIETASYLDIPINFFEVPHYEITQEQNKIAEEYFKILYYPFNDYGVDNADLTKPQLSPYNNASLYISTPLDYIAEGKEDLCLDRIKNADTSNMGSVFFHPSLENNFITLSEDSNGCPCFSYDDNSILKRLVTILEEKGFKMTKVTEL</sequence>
<organism evidence="4 5">
    <name type="scientific">Clostridium aquiflavi</name>
    <dbReference type="NCBI Taxonomy" id="3073603"/>
    <lineage>
        <taxon>Bacteria</taxon>
        <taxon>Bacillati</taxon>
        <taxon>Bacillota</taxon>
        <taxon>Clostridia</taxon>
        <taxon>Eubacteriales</taxon>
        <taxon>Clostridiaceae</taxon>
        <taxon>Clostridium</taxon>
    </lineage>
</organism>
<keyword evidence="2" id="KW-0732">Signal</keyword>
<dbReference type="RefSeq" id="WP_309556715.1">
    <property type="nucleotide sequence ID" value="NZ_JAVJAN010000033.1"/>
</dbReference>
<dbReference type="Pfam" id="PF07833">
    <property type="entry name" value="Cu_amine_oxidN1"/>
    <property type="match status" value="1"/>
</dbReference>
<dbReference type="EMBL" id="JAVJAN010000033">
    <property type="protein sequence ID" value="MDR5588241.1"/>
    <property type="molecule type" value="Genomic_DNA"/>
</dbReference>
<evidence type="ECO:0000256" key="2">
    <source>
        <dbReference type="SAM" id="SignalP"/>
    </source>
</evidence>
<accession>A0ABU1EIL2</accession>
<protein>
    <submittedName>
        <fullName evidence="4">DUF2334 domain-containing protein</fullName>
    </submittedName>
</protein>